<comment type="caution">
    <text evidence="5">The sequence shown here is derived from an EMBL/GenBank/DDBJ whole genome shotgun (WGS) entry which is preliminary data.</text>
</comment>
<evidence type="ECO:0000256" key="2">
    <source>
        <dbReference type="PIRSR" id="PIRSR640198-1"/>
    </source>
</evidence>
<dbReference type="PANTHER" id="PTHR13504:SF38">
    <property type="entry name" value="FIDO DOMAIN-CONTAINING PROTEIN"/>
    <property type="match status" value="1"/>
</dbReference>
<feature type="binding site" evidence="1">
    <location>
        <position position="250"/>
    </location>
    <ligand>
        <name>ATP</name>
        <dbReference type="ChEBI" id="CHEBI:30616"/>
    </ligand>
</feature>
<feature type="binding site" evidence="1">
    <location>
        <begin position="213"/>
        <end position="219"/>
    </location>
    <ligand>
        <name>ATP</name>
        <dbReference type="ChEBI" id="CHEBI:30616"/>
    </ligand>
</feature>
<feature type="domain" description="Fido" evidence="4">
    <location>
        <begin position="122"/>
        <end position="273"/>
    </location>
</feature>
<keyword evidence="1" id="KW-0067">ATP-binding</keyword>
<dbReference type="InterPro" id="IPR036597">
    <property type="entry name" value="Fido-like_dom_sf"/>
</dbReference>
<dbReference type="PIRSF" id="PIRSF038925">
    <property type="entry name" value="AMP-prot_trans"/>
    <property type="match status" value="1"/>
</dbReference>
<dbReference type="Proteomes" id="UP000231136">
    <property type="component" value="Unassembled WGS sequence"/>
</dbReference>
<dbReference type="Pfam" id="PF13784">
    <property type="entry name" value="Fic_N"/>
    <property type="match status" value="1"/>
</dbReference>
<keyword evidence="1" id="KW-0547">Nucleotide-binding</keyword>
<reference evidence="5 6" key="1">
    <citation type="submission" date="2017-09" db="EMBL/GenBank/DDBJ databases">
        <title>Depth-based differentiation of microbial function through sediment-hosted aquifers and enrichment of novel symbionts in the deep terrestrial subsurface.</title>
        <authorList>
            <person name="Probst A.J."/>
            <person name="Ladd B."/>
            <person name="Jarett J.K."/>
            <person name="Geller-Mcgrath D.E."/>
            <person name="Sieber C.M."/>
            <person name="Emerson J.B."/>
            <person name="Anantharaman K."/>
            <person name="Thomas B.C."/>
            <person name="Malmstrom R."/>
            <person name="Stieglmeier M."/>
            <person name="Klingl A."/>
            <person name="Woyke T."/>
            <person name="Ryan C.M."/>
            <person name="Banfield J.F."/>
        </authorList>
    </citation>
    <scope>NUCLEOTIDE SEQUENCE [LARGE SCALE GENOMIC DNA]</scope>
    <source>
        <strain evidence="5">CG22_combo_CG10-13_8_21_14_all_43_12</strain>
    </source>
</reference>
<feature type="binding site" evidence="1">
    <location>
        <position position="76"/>
    </location>
    <ligand>
        <name>ATP</name>
        <dbReference type="ChEBI" id="CHEBI:30616"/>
    </ligand>
</feature>
<gene>
    <name evidence="5" type="ORF">COW83_01610</name>
</gene>
<dbReference type="Pfam" id="PF02661">
    <property type="entry name" value="Fic"/>
    <property type="match status" value="1"/>
</dbReference>
<dbReference type="EMBL" id="PCTR01000053">
    <property type="protein sequence ID" value="PIP85938.1"/>
    <property type="molecule type" value="Genomic_DNA"/>
</dbReference>
<accession>A0A2H0DVR3</accession>
<dbReference type="InterPro" id="IPR003812">
    <property type="entry name" value="Fido"/>
</dbReference>
<feature type="binding site" evidence="1">
    <location>
        <position position="208"/>
    </location>
    <ligand>
        <name>ATP</name>
        <dbReference type="ChEBI" id="CHEBI:30616"/>
    </ligand>
</feature>
<dbReference type="InterPro" id="IPR025758">
    <property type="entry name" value="Fic/DOC_N"/>
</dbReference>
<feature type="binding site" evidence="3">
    <location>
        <begin position="212"/>
        <end position="219"/>
    </location>
    <ligand>
        <name>ATP</name>
        <dbReference type="ChEBI" id="CHEBI:30616"/>
    </ligand>
</feature>
<proteinExistence type="predicted"/>
<dbReference type="PANTHER" id="PTHR13504">
    <property type="entry name" value="FIDO DOMAIN-CONTAINING PROTEIN DDB_G0283145"/>
    <property type="match status" value="1"/>
</dbReference>
<dbReference type="PROSITE" id="PS51459">
    <property type="entry name" value="FIDO"/>
    <property type="match status" value="1"/>
</dbReference>
<dbReference type="SUPFAM" id="SSF140931">
    <property type="entry name" value="Fic-like"/>
    <property type="match status" value="1"/>
</dbReference>
<organism evidence="5 6">
    <name type="scientific">Candidatus Collierbacteria bacterium CG22_combo_CG10-13_8_21_14_all_43_12</name>
    <dbReference type="NCBI Taxonomy" id="1974537"/>
    <lineage>
        <taxon>Bacteria</taxon>
        <taxon>Candidatus Collieribacteriota</taxon>
    </lineage>
</organism>
<evidence type="ECO:0000313" key="6">
    <source>
        <dbReference type="Proteomes" id="UP000231136"/>
    </source>
</evidence>
<protein>
    <submittedName>
        <fullName evidence="5">Cell filamentation protein Fic</fullName>
    </submittedName>
</protein>
<evidence type="ECO:0000313" key="5">
    <source>
        <dbReference type="EMBL" id="PIP85938.1"/>
    </source>
</evidence>
<feature type="active site" evidence="2">
    <location>
        <position position="208"/>
    </location>
</feature>
<dbReference type="InterPro" id="IPR026287">
    <property type="entry name" value="SoFic-like"/>
</dbReference>
<evidence type="ECO:0000256" key="1">
    <source>
        <dbReference type="PIRSR" id="PIRSR038925-1"/>
    </source>
</evidence>
<evidence type="ECO:0000256" key="3">
    <source>
        <dbReference type="PIRSR" id="PIRSR640198-2"/>
    </source>
</evidence>
<name>A0A2H0DVR3_9BACT</name>
<sequence>MKIGKLIQQPSGYQAFIPDKFPPKEQIVLSSKTQQLHAKAALMLGKLDGITQLLPDLDFFIFMYIRKEAARSSEIEGTQATIIDVIKSEAQIESRFPQDVERIVHYIHAMEYGLKRLETLPLSLRFIREIHKVLIGDTIDAPGKTPGEFRISQNWIGGGSPNTAKFVPPTHTEMNRCLDDFEKFLHTTDEYPPLIKAALAHAQFETIHPFLDGNGRTGRLLTTFYLCKLGILERPVLYLSEYFLNNQKTYYGSLNSYHQENADVSGWLNFFLDGVAIIAAEVIEASKKINILRQTDTIKIQSLGRRTKTGMTVLENLYKLPIVSVKKVEEWTELSRPQANDLVKKLVELGILEQRDKDIEYGREFWYKKYLDLFVSKEEVKKSED</sequence>
<dbReference type="AlphaFoldDB" id="A0A2H0DVR3"/>
<evidence type="ECO:0000259" key="4">
    <source>
        <dbReference type="PROSITE" id="PS51459"/>
    </source>
</evidence>
<dbReference type="InterPro" id="IPR040198">
    <property type="entry name" value="Fido_containing"/>
</dbReference>
<dbReference type="GO" id="GO:0005524">
    <property type="term" value="F:ATP binding"/>
    <property type="evidence" value="ECO:0007669"/>
    <property type="project" value="UniProtKB-KW"/>
</dbReference>
<dbReference type="Gene3D" id="1.10.3290.10">
    <property type="entry name" value="Fido-like domain"/>
    <property type="match status" value="1"/>
</dbReference>